<dbReference type="GO" id="GO:0005975">
    <property type="term" value="P:carbohydrate metabolic process"/>
    <property type="evidence" value="ECO:0007669"/>
    <property type="project" value="InterPro"/>
</dbReference>
<keyword evidence="3" id="KW-0326">Glycosidase</keyword>
<dbReference type="Proteomes" id="UP000054251">
    <property type="component" value="Unassembled WGS sequence"/>
</dbReference>
<comment type="similarity">
    <text evidence="1">Belongs to the glycosyl hydrolase 3 family.</text>
</comment>
<dbReference type="Pfam" id="PF00933">
    <property type="entry name" value="Glyco_hydro_3"/>
    <property type="match status" value="1"/>
</dbReference>
<dbReference type="InterPro" id="IPR036962">
    <property type="entry name" value="Glyco_hydro_3_N_sf"/>
</dbReference>
<sequence>MSESSSQKFHAGQLLCGGFQGTNVTAQAYHLIVQHHVSAMILSKKNAVSVKQMTKLIRDLQYIAYTQGNYKYPLLFAIDEEGGMMNSLFDPDFLNQFPGAMAQAATGDTDLVYKILKAIAMELKHIGFLIILGPVLDVVTKLSHQLVGVRSFGTTVEDVTKYGKACARGLKDGGLMTVGKHFPGIGNASVDSLLELPMMADSLDQIKHFNSVPFAELIKEGLLDGISAAGCGVPTISPDETHACLSPIVINQLLRQDLGFDGMVISECLEMDALYHSIGLGQGVILALYAGCDLVMVCHDKAFQDEAVESIDKALANGNLDDEIISACLRRIENLQKNLPTWNELFPKGEESAKEDNLPLFKDRYQETWKQHQTLSQLSYRKSITLVRDYTGTLPITKIFENTQLSSSADDTTNNILLLTPLLNPIYPTNHGGNGEPQLYTGEEVFQKFGDTLSNHSKNLNSKNPFNVLHTTYTANGLTALHESLIENSKAVIVLTSEASRNMYQIGIVKYISILCGANPSSFNNAATSHSQLAKPLIIVATLSPYDFFYNKSIGSAYLCCYDYTNNVLRELVSVLMGDIQAEGCIPGEKKFVGKLRKRKSIDSQNAIEKHNQLKERRISQPKRRWLVDEFDLKRDWAGLVNIWKSNTDTSSNVDYLNVNVSNNQSGEIAYQDEFFYKKIYQLLSTTANTQKHFVIRNSSLNILYGFVLTWVDDSQGVPLDGDLTNMDNIQKKTGSIMYLLVDKSKRLQSIGKNLHARAIRYLTKEQKCTRITLGCSFPLLVFPKNSNLLTNNKVVSFMNNVGWNISNNNSKKKHIMVLYDLNNWLVPKKIFRELTIVGVRFDVCTDAQKLMNLIHNSSLQDNQLIVNDIRLEMRMKDERDNTKELYIEAIKYLTNSHSYGVKIIIALEPTNQNVIGSIILFTNKSQMSKFYPFLEECLKDSKTTYNQNLQDPLIGAIMAPVIDPSYSNLTEIINFGLICSAITFAKSGFNDNDQNQMHKCVMVGINGDNPGNISGIKEIGFEEWKYFYDFYDSKGEAGKSFLGE</sequence>
<dbReference type="Gene3D" id="3.40.50.1700">
    <property type="entry name" value="Glycoside hydrolase family 3 C-terminal domain"/>
    <property type="match status" value="1"/>
</dbReference>
<keyword evidence="6" id="KW-1185">Reference proteome</keyword>
<evidence type="ECO:0000259" key="4">
    <source>
        <dbReference type="Pfam" id="PF00933"/>
    </source>
</evidence>
<gene>
    <name evidence="5" type="ORF">AC631_02193</name>
</gene>
<dbReference type="RefSeq" id="XP_015468153.1">
    <property type="nucleotide sequence ID" value="XM_015611023.1"/>
</dbReference>
<dbReference type="AlphaFoldDB" id="A0A0V1Q0T9"/>
<evidence type="ECO:0000256" key="2">
    <source>
        <dbReference type="ARBA" id="ARBA00022801"/>
    </source>
</evidence>
<evidence type="ECO:0000256" key="3">
    <source>
        <dbReference type="ARBA" id="ARBA00023295"/>
    </source>
</evidence>
<proteinExistence type="inferred from homology"/>
<dbReference type="Gene3D" id="3.40.630.30">
    <property type="match status" value="1"/>
</dbReference>
<dbReference type="InterPro" id="IPR017853">
    <property type="entry name" value="GH"/>
</dbReference>
<reference evidence="5 6" key="1">
    <citation type="submission" date="2015-11" db="EMBL/GenBank/DDBJ databases">
        <title>The genome of Debaryomyces fabryi.</title>
        <authorList>
            <person name="Tafer H."/>
            <person name="Lopandic K."/>
        </authorList>
    </citation>
    <scope>NUCLEOTIDE SEQUENCE [LARGE SCALE GENOMIC DNA]</scope>
    <source>
        <strain evidence="5 6">CBS 789</strain>
    </source>
</reference>
<dbReference type="InterPro" id="IPR050226">
    <property type="entry name" value="NagZ_Beta-hexosaminidase"/>
</dbReference>
<feature type="domain" description="Glycoside hydrolase family 3 N-terminal" evidence="4">
    <location>
        <begin position="23"/>
        <end position="334"/>
    </location>
</feature>
<dbReference type="PANTHER" id="PTHR30480:SF8">
    <property type="entry name" value="PUTATIVE (AFU_ORTHOLOGUE AFUA_8G04060)-RELATED"/>
    <property type="match status" value="1"/>
</dbReference>
<dbReference type="GO" id="GO:0009254">
    <property type="term" value="P:peptidoglycan turnover"/>
    <property type="evidence" value="ECO:0007669"/>
    <property type="project" value="TreeGrafter"/>
</dbReference>
<protein>
    <recommendedName>
        <fullName evidence="4">Glycoside hydrolase family 3 N-terminal domain-containing protein</fullName>
    </recommendedName>
</protein>
<organism evidence="5 6">
    <name type="scientific">Debaryomyces fabryi</name>
    <dbReference type="NCBI Taxonomy" id="58627"/>
    <lineage>
        <taxon>Eukaryota</taxon>
        <taxon>Fungi</taxon>
        <taxon>Dikarya</taxon>
        <taxon>Ascomycota</taxon>
        <taxon>Saccharomycotina</taxon>
        <taxon>Pichiomycetes</taxon>
        <taxon>Debaryomycetaceae</taxon>
        <taxon>Debaryomyces</taxon>
    </lineage>
</organism>
<evidence type="ECO:0000256" key="1">
    <source>
        <dbReference type="ARBA" id="ARBA00005336"/>
    </source>
</evidence>
<dbReference type="InterPro" id="IPR001764">
    <property type="entry name" value="Glyco_hydro_3_N"/>
</dbReference>
<evidence type="ECO:0000313" key="5">
    <source>
        <dbReference type="EMBL" id="KSA02051.1"/>
    </source>
</evidence>
<evidence type="ECO:0000313" key="6">
    <source>
        <dbReference type="Proteomes" id="UP000054251"/>
    </source>
</evidence>
<dbReference type="InterPro" id="IPR036881">
    <property type="entry name" value="Glyco_hydro_3_C_sf"/>
</dbReference>
<dbReference type="OrthoDB" id="4215304at2759"/>
<keyword evidence="2" id="KW-0378">Hydrolase</keyword>
<dbReference type="SUPFAM" id="SSF51445">
    <property type="entry name" value="(Trans)glycosidases"/>
    <property type="match status" value="1"/>
</dbReference>
<comment type="caution">
    <text evidence="5">The sequence shown here is derived from an EMBL/GenBank/DDBJ whole genome shotgun (WGS) entry which is preliminary data.</text>
</comment>
<dbReference type="PANTHER" id="PTHR30480">
    <property type="entry name" value="BETA-HEXOSAMINIDASE-RELATED"/>
    <property type="match status" value="1"/>
</dbReference>
<dbReference type="EMBL" id="LMYN01000036">
    <property type="protein sequence ID" value="KSA02051.1"/>
    <property type="molecule type" value="Genomic_DNA"/>
</dbReference>
<dbReference type="Gene3D" id="3.20.20.300">
    <property type="entry name" value="Glycoside hydrolase, family 3, N-terminal domain"/>
    <property type="match status" value="1"/>
</dbReference>
<accession>A0A0V1Q0T9</accession>
<dbReference type="GeneID" id="26839202"/>
<name>A0A0V1Q0T9_9ASCO</name>
<dbReference type="GO" id="GO:0004553">
    <property type="term" value="F:hydrolase activity, hydrolyzing O-glycosyl compounds"/>
    <property type="evidence" value="ECO:0007669"/>
    <property type="project" value="InterPro"/>
</dbReference>